<organism evidence="2">
    <name type="scientific">Auxenochlorella protothecoides</name>
    <name type="common">Green microalga</name>
    <name type="synonym">Chlorella protothecoides</name>
    <dbReference type="NCBI Taxonomy" id="3075"/>
    <lineage>
        <taxon>Eukaryota</taxon>
        <taxon>Viridiplantae</taxon>
        <taxon>Chlorophyta</taxon>
        <taxon>core chlorophytes</taxon>
        <taxon>Trebouxiophyceae</taxon>
        <taxon>Chlorellales</taxon>
        <taxon>Chlorellaceae</taxon>
        <taxon>Auxenochlorella</taxon>
    </lineage>
</organism>
<feature type="compositionally biased region" description="Basic residues" evidence="1">
    <location>
        <begin position="196"/>
        <end position="207"/>
    </location>
</feature>
<feature type="compositionally biased region" description="Gly residues" evidence="1">
    <location>
        <begin position="170"/>
        <end position="180"/>
    </location>
</feature>
<evidence type="ECO:0000256" key="1">
    <source>
        <dbReference type="SAM" id="MobiDB-lite"/>
    </source>
</evidence>
<feature type="compositionally biased region" description="Low complexity" evidence="1">
    <location>
        <begin position="271"/>
        <end position="291"/>
    </location>
</feature>
<feature type="region of interest" description="Disordered" evidence="1">
    <location>
        <begin position="1"/>
        <end position="50"/>
    </location>
</feature>
<accession>A0A1D2ACF9</accession>
<feature type="compositionally biased region" description="Basic residues" evidence="1">
    <location>
        <begin position="147"/>
        <end position="169"/>
    </location>
</feature>
<feature type="compositionally biased region" description="Low complexity" evidence="1">
    <location>
        <begin position="114"/>
        <end position="129"/>
    </location>
</feature>
<gene>
    <name evidence="2" type="ORF">g.13919</name>
</gene>
<dbReference type="EMBL" id="GDKF01001716">
    <property type="protein sequence ID" value="JAT76906.1"/>
    <property type="molecule type" value="Transcribed_RNA"/>
</dbReference>
<feature type="region of interest" description="Disordered" evidence="1">
    <location>
        <begin position="102"/>
        <end position="298"/>
    </location>
</feature>
<feature type="compositionally biased region" description="Polar residues" evidence="1">
    <location>
        <begin position="1"/>
        <end position="15"/>
    </location>
</feature>
<dbReference type="AlphaFoldDB" id="A0A1D2ACF9"/>
<protein>
    <submittedName>
        <fullName evidence="2">Uncharacterized protein</fullName>
    </submittedName>
</protein>
<feature type="non-terminal residue" evidence="2">
    <location>
        <position position="404"/>
    </location>
</feature>
<reference evidence="2" key="1">
    <citation type="submission" date="2015-08" db="EMBL/GenBank/DDBJ databases">
        <authorList>
            <person name="Babu N.S."/>
            <person name="Beckwith C.J."/>
            <person name="Beseler K.G."/>
            <person name="Brison A."/>
            <person name="Carone J.V."/>
            <person name="Caskin T.P."/>
            <person name="Diamond M."/>
            <person name="Durham M.E."/>
            <person name="Foxe J.M."/>
            <person name="Go M."/>
            <person name="Henderson B.A."/>
            <person name="Jones I.B."/>
            <person name="McGettigan J.A."/>
            <person name="Micheletti S.J."/>
            <person name="Nasrallah M.E."/>
            <person name="Ortiz D."/>
            <person name="Piller C.R."/>
            <person name="Privatt S.R."/>
            <person name="Schneider S.L."/>
            <person name="Sharp S."/>
            <person name="Smith T.C."/>
            <person name="Stanton J.D."/>
            <person name="Ullery H.E."/>
            <person name="Wilson R.J."/>
            <person name="Serrano M.G."/>
            <person name="Buck G."/>
            <person name="Lee V."/>
            <person name="Wang Y."/>
            <person name="Carvalho R."/>
            <person name="Voegtly L."/>
            <person name="Shi R."/>
            <person name="Duckworth R."/>
            <person name="Johnson A."/>
            <person name="Loviza R."/>
            <person name="Walstead R."/>
            <person name="Shah Z."/>
            <person name="Kiflezghi M."/>
            <person name="Wade K."/>
            <person name="Ball S.L."/>
            <person name="Bradley K.W."/>
            <person name="Asai D.J."/>
            <person name="Bowman C.A."/>
            <person name="Russell D.A."/>
            <person name="Pope W.H."/>
            <person name="Jacobs-Sera D."/>
            <person name="Hendrix R.W."/>
            <person name="Hatfull G.F."/>
        </authorList>
    </citation>
    <scope>NUCLEOTIDE SEQUENCE</scope>
</reference>
<proteinExistence type="predicted"/>
<feature type="compositionally biased region" description="Low complexity" evidence="1">
    <location>
        <begin position="241"/>
        <end position="263"/>
    </location>
</feature>
<name>A0A1D2ACF9_AUXPR</name>
<sequence length="404" mass="42116">MTRTALGTARCQQPTRLRRPCSEKKPWRQTCLSSTQRRLSPRPGPSKGSWRASSLLKWVEEAAGWDMLKPLDMPASLPASPTFCTSVHAPPLVTPLTTTSAATQTMTGQRKRPGAAPGHLAGAGRPLAAGRGGGRVWTGPVAPVRAAGRRRGVRDRGRAWRPRVQRRPPGRGGAHGGAAGGALRRGRGGGGGGWPRPRRHLLRRRGGSRVSAAAELKEEGVRGGTGGGAAAEATPRRRQRPGQGTRRFTPGAAARARAADAGPGRAGAGPGPSAARVQQPPRASPAAASHAGDALGRDRAHARLPTAACAACAAGHGHVPARHAVILSHARPRRVCASADGCGLPAPWPWLPLCTPAEQATPASRGPASQDRVRTAPSFGLRQTDRIQCPLLTDMCNTIDKSKK</sequence>
<evidence type="ECO:0000313" key="2">
    <source>
        <dbReference type="EMBL" id="JAT76906.1"/>
    </source>
</evidence>